<dbReference type="Proteomes" id="UP000028761">
    <property type="component" value="Unplaced"/>
</dbReference>
<dbReference type="AlphaFoldDB" id="A0A8I5N382"/>
<accession>A0A8I5N382</accession>
<reference evidence="1" key="2">
    <citation type="submission" date="2025-09" db="UniProtKB">
        <authorList>
            <consortium name="Ensembl"/>
        </authorList>
    </citation>
    <scope>IDENTIFICATION</scope>
</reference>
<dbReference type="Ensembl" id="ENSPANT00000080347.1">
    <property type="protein sequence ID" value="ENSPANP00000054343.1"/>
    <property type="gene ID" value="ENSPANG00000048460.1"/>
</dbReference>
<dbReference type="PANTHER" id="PTHR46254:SF3">
    <property type="entry name" value="SECRETED PROTEIN"/>
    <property type="match status" value="1"/>
</dbReference>
<sequence length="145" mass="16135">MVKRMKADIFVSNFNNRPILSGRNTVWLCCEVNTKDPSGPPLDAKIFRGKAGVQWRDLSSLQPLPPGSKRFCRLRLPSSWDYRHPPPCPGNFFVFLVEMGFHHIDQAGLELLTSGDPPDSASQSVGITGVSNRTPPNFNILFNPV</sequence>
<reference evidence="1" key="1">
    <citation type="submission" date="2025-08" db="UniProtKB">
        <authorList>
            <consortium name="Ensembl"/>
        </authorList>
    </citation>
    <scope>IDENTIFICATION</scope>
</reference>
<name>A0A8I5N382_PAPAN</name>
<dbReference type="Pfam" id="PF18782">
    <property type="entry name" value="NAD2"/>
    <property type="match status" value="1"/>
</dbReference>
<dbReference type="Gene3D" id="3.40.140.10">
    <property type="entry name" value="Cytidine Deaminase, domain 2"/>
    <property type="match status" value="1"/>
</dbReference>
<dbReference type="PRINTS" id="PR02045">
    <property type="entry name" value="F138DOMAIN"/>
</dbReference>
<proteinExistence type="predicted"/>
<evidence type="ECO:0000313" key="1">
    <source>
        <dbReference type="Ensembl" id="ENSPANP00000054343.1"/>
    </source>
</evidence>
<dbReference type="GeneTree" id="ENSGT00940000164709"/>
<dbReference type="PANTHER" id="PTHR46254">
    <property type="entry name" value="PROTEIN GVQW1-RELATED"/>
    <property type="match status" value="1"/>
</dbReference>
<evidence type="ECO:0000313" key="2">
    <source>
        <dbReference type="Proteomes" id="UP000028761"/>
    </source>
</evidence>
<organism evidence="1 2">
    <name type="scientific">Papio anubis</name>
    <name type="common">Olive baboon</name>
    <dbReference type="NCBI Taxonomy" id="9555"/>
    <lineage>
        <taxon>Eukaryota</taxon>
        <taxon>Metazoa</taxon>
        <taxon>Chordata</taxon>
        <taxon>Craniata</taxon>
        <taxon>Vertebrata</taxon>
        <taxon>Euteleostomi</taxon>
        <taxon>Mammalia</taxon>
        <taxon>Eutheria</taxon>
        <taxon>Euarchontoglires</taxon>
        <taxon>Primates</taxon>
        <taxon>Haplorrhini</taxon>
        <taxon>Catarrhini</taxon>
        <taxon>Cercopithecidae</taxon>
        <taxon>Cercopithecinae</taxon>
        <taxon>Papio</taxon>
    </lineage>
</organism>
<protein>
    <submittedName>
        <fullName evidence="1">Uncharacterized protein</fullName>
    </submittedName>
</protein>
<keyword evidence="2" id="KW-1185">Reference proteome</keyword>